<sequence length="139" mass="15736">MAMLLLAFLGVMDTLELPEPASAIFATTDGKLGYLSRTGEEILIKEEKGWKKFPLPERFLLVQRILVKGSLCYILAERTLRLFDLRTSRKAVIAEDVDDAAINRYGELWVLSAFNLRRLSPLGRELEIRKLKTLPASIS</sequence>
<dbReference type="Proteomes" id="UP000317778">
    <property type="component" value="Unassembled WGS sequence"/>
</dbReference>
<protein>
    <recommendedName>
        <fullName evidence="3">Phytase-like domain-containing protein</fullName>
    </recommendedName>
</protein>
<reference evidence="1 2" key="1">
    <citation type="submission" date="2017-06" db="EMBL/GenBank/DDBJ databases">
        <title>Novel microbial phyla capable of carbon fixation and sulfur reduction in deep-sea sediments.</title>
        <authorList>
            <person name="Huang J."/>
            <person name="Baker B."/>
            <person name="Wang Y."/>
        </authorList>
    </citation>
    <scope>NUCLEOTIDE SEQUENCE [LARGE SCALE GENOMIC DNA]</scope>
    <source>
        <strain evidence="1">B3_TA06</strain>
    </source>
</reference>
<organism evidence="1 2">
    <name type="scientific">candidate division TA06 bacterium B3_TA06</name>
    <dbReference type="NCBI Taxonomy" id="2012487"/>
    <lineage>
        <taxon>Bacteria</taxon>
        <taxon>Bacteria division TA06</taxon>
    </lineage>
</organism>
<dbReference type="AlphaFoldDB" id="A0A532V403"/>
<comment type="caution">
    <text evidence="1">The sequence shown here is derived from an EMBL/GenBank/DDBJ whole genome shotgun (WGS) entry which is preliminary data.</text>
</comment>
<evidence type="ECO:0000313" key="1">
    <source>
        <dbReference type="EMBL" id="TKJ41940.1"/>
    </source>
</evidence>
<name>A0A532V403_UNCT6</name>
<evidence type="ECO:0008006" key="3">
    <source>
        <dbReference type="Google" id="ProtNLM"/>
    </source>
</evidence>
<accession>A0A532V403</accession>
<evidence type="ECO:0000313" key="2">
    <source>
        <dbReference type="Proteomes" id="UP000317778"/>
    </source>
</evidence>
<gene>
    <name evidence="1" type="ORF">CEE36_07750</name>
</gene>
<dbReference type="EMBL" id="NJBO01000012">
    <property type="protein sequence ID" value="TKJ41940.1"/>
    <property type="molecule type" value="Genomic_DNA"/>
</dbReference>
<proteinExistence type="predicted"/>